<dbReference type="EMBL" id="LAZR01009128">
    <property type="protein sequence ID" value="KKM74522.1"/>
    <property type="molecule type" value="Genomic_DNA"/>
</dbReference>
<evidence type="ECO:0000313" key="1">
    <source>
        <dbReference type="EMBL" id="KKM74522.1"/>
    </source>
</evidence>
<sequence length="91" mass="10446">MKTIICPKCNGKGYVETKGEDTFCHIECMGKSWMLMESEGGIKKRTPSVMQFSCLAEARKAMITYQKNPDFQNIEFSLEQLAQSKQKQKEE</sequence>
<organism evidence="1">
    <name type="scientific">marine sediment metagenome</name>
    <dbReference type="NCBI Taxonomy" id="412755"/>
    <lineage>
        <taxon>unclassified sequences</taxon>
        <taxon>metagenomes</taxon>
        <taxon>ecological metagenomes</taxon>
    </lineage>
</organism>
<gene>
    <name evidence="1" type="ORF">LCGC14_1399470</name>
</gene>
<reference evidence="1" key="1">
    <citation type="journal article" date="2015" name="Nature">
        <title>Complex archaea that bridge the gap between prokaryotes and eukaryotes.</title>
        <authorList>
            <person name="Spang A."/>
            <person name="Saw J.H."/>
            <person name="Jorgensen S.L."/>
            <person name="Zaremba-Niedzwiedzka K."/>
            <person name="Martijn J."/>
            <person name="Lind A.E."/>
            <person name="van Eijk R."/>
            <person name="Schleper C."/>
            <person name="Guy L."/>
            <person name="Ettema T.J."/>
        </authorList>
    </citation>
    <scope>NUCLEOTIDE SEQUENCE</scope>
</reference>
<proteinExistence type="predicted"/>
<name>A0A0F9MZ43_9ZZZZ</name>
<protein>
    <submittedName>
        <fullName evidence="1">Uncharacterized protein</fullName>
    </submittedName>
</protein>
<comment type="caution">
    <text evidence="1">The sequence shown here is derived from an EMBL/GenBank/DDBJ whole genome shotgun (WGS) entry which is preliminary data.</text>
</comment>
<dbReference type="AlphaFoldDB" id="A0A0F9MZ43"/>
<accession>A0A0F9MZ43</accession>